<reference evidence="20 21" key="1">
    <citation type="submission" date="2019-02" db="EMBL/GenBank/DDBJ databases">
        <title>Shewanella sp. D4-2 isolated from Dokdo Island.</title>
        <authorList>
            <person name="Baek K."/>
        </authorList>
    </citation>
    <scope>NUCLEOTIDE SEQUENCE [LARGE SCALE GENOMIC DNA]</scope>
    <source>
        <strain evidence="20 21">D4-2</strain>
    </source>
</reference>
<organism evidence="20 21">
    <name type="scientific">Shewanella maritima</name>
    <dbReference type="NCBI Taxonomy" id="2520507"/>
    <lineage>
        <taxon>Bacteria</taxon>
        <taxon>Pseudomonadati</taxon>
        <taxon>Pseudomonadota</taxon>
        <taxon>Gammaproteobacteria</taxon>
        <taxon>Alteromonadales</taxon>
        <taxon>Shewanellaceae</taxon>
        <taxon>Shewanella</taxon>
    </lineage>
</organism>
<evidence type="ECO:0000256" key="4">
    <source>
        <dbReference type="ARBA" id="ARBA00010561"/>
    </source>
</evidence>
<dbReference type="KEGG" id="smai:EXU30_15170"/>
<keyword evidence="9 19" id="KW-0808">Transferase</keyword>
<comment type="pathway">
    <text evidence="3 19">Cofactor biosynthesis; adenosylcobalamin biosynthesis; adenosylcobalamin from cob(II)yrinate a,c-diamide: step 7/7.</text>
</comment>
<dbReference type="GO" id="GO:0051073">
    <property type="term" value="F:adenosylcobinamide-GDP ribazoletransferase activity"/>
    <property type="evidence" value="ECO:0007669"/>
    <property type="project" value="UniProtKB-UniRule"/>
</dbReference>
<keyword evidence="7 19" id="KW-1003">Cell membrane</keyword>
<evidence type="ECO:0000256" key="13">
    <source>
        <dbReference type="ARBA" id="ARBA00023136"/>
    </source>
</evidence>
<dbReference type="GO" id="GO:0005886">
    <property type="term" value="C:plasma membrane"/>
    <property type="evidence" value="ECO:0007669"/>
    <property type="project" value="UniProtKB-SubCell"/>
</dbReference>
<evidence type="ECO:0000256" key="19">
    <source>
        <dbReference type="HAMAP-Rule" id="MF_00719"/>
    </source>
</evidence>
<keyword evidence="21" id="KW-1185">Reference proteome</keyword>
<comment type="cofactor">
    <cofactor evidence="1 19">
        <name>Mg(2+)</name>
        <dbReference type="ChEBI" id="CHEBI:18420"/>
    </cofactor>
</comment>
<evidence type="ECO:0000256" key="12">
    <source>
        <dbReference type="ARBA" id="ARBA00022989"/>
    </source>
</evidence>
<feature type="transmembrane region" description="Helical" evidence="19">
    <location>
        <begin position="141"/>
        <end position="161"/>
    </location>
</feature>
<keyword evidence="10 19" id="KW-0812">Transmembrane</keyword>
<evidence type="ECO:0000256" key="5">
    <source>
        <dbReference type="ARBA" id="ARBA00013200"/>
    </source>
</evidence>
<comment type="catalytic activity">
    <reaction evidence="17 19">
        <text>alpha-ribazole + adenosylcob(III)inamide-GDP = adenosylcob(III)alamin + GMP + H(+)</text>
        <dbReference type="Rhea" id="RHEA:16049"/>
        <dbReference type="ChEBI" id="CHEBI:10329"/>
        <dbReference type="ChEBI" id="CHEBI:15378"/>
        <dbReference type="ChEBI" id="CHEBI:18408"/>
        <dbReference type="ChEBI" id="CHEBI:58115"/>
        <dbReference type="ChEBI" id="CHEBI:60487"/>
        <dbReference type="EC" id="2.7.8.26"/>
    </reaction>
</comment>
<dbReference type="GO" id="GO:0008818">
    <property type="term" value="F:cobalamin 5'-phosphate synthase activity"/>
    <property type="evidence" value="ECO:0007669"/>
    <property type="project" value="UniProtKB-UniRule"/>
</dbReference>
<evidence type="ECO:0000256" key="11">
    <source>
        <dbReference type="ARBA" id="ARBA00022842"/>
    </source>
</evidence>
<feature type="transmembrane region" description="Helical" evidence="19">
    <location>
        <begin position="68"/>
        <end position="86"/>
    </location>
</feature>
<dbReference type="PANTHER" id="PTHR34148">
    <property type="entry name" value="ADENOSYLCOBINAMIDE-GDP RIBAZOLETRANSFERASE"/>
    <property type="match status" value="1"/>
</dbReference>
<accession>A0A411PJZ0</accession>
<dbReference type="InterPro" id="IPR003805">
    <property type="entry name" value="CobS"/>
</dbReference>
<protein>
    <recommendedName>
        <fullName evidence="6 19">Adenosylcobinamide-GDP ribazoletransferase</fullName>
        <ecNumber evidence="5 19">2.7.8.26</ecNumber>
    </recommendedName>
    <alternativeName>
        <fullName evidence="16 19">Cobalamin synthase</fullName>
    </alternativeName>
    <alternativeName>
        <fullName evidence="15 19">Cobalamin-5'-phosphate synthase</fullName>
    </alternativeName>
</protein>
<evidence type="ECO:0000256" key="1">
    <source>
        <dbReference type="ARBA" id="ARBA00001946"/>
    </source>
</evidence>
<dbReference type="NCBIfam" id="NF001277">
    <property type="entry name" value="PRK00235.1-3"/>
    <property type="match status" value="1"/>
</dbReference>
<evidence type="ECO:0000256" key="7">
    <source>
        <dbReference type="ARBA" id="ARBA00022475"/>
    </source>
</evidence>
<keyword evidence="11 19" id="KW-0460">Magnesium</keyword>
<proteinExistence type="inferred from homology"/>
<keyword evidence="12 19" id="KW-1133">Transmembrane helix</keyword>
<dbReference type="Pfam" id="PF02654">
    <property type="entry name" value="CobS"/>
    <property type="match status" value="1"/>
</dbReference>
<evidence type="ECO:0000313" key="20">
    <source>
        <dbReference type="EMBL" id="QBF83869.1"/>
    </source>
</evidence>
<feature type="transmembrane region" description="Helical" evidence="19">
    <location>
        <begin position="191"/>
        <end position="220"/>
    </location>
</feature>
<evidence type="ECO:0000256" key="15">
    <source>
        <dbReference type="ARBA" id="ARBA00032605"/>
    </source>
</evidence>
<evidence type="ECO:0000256" key="2">
    <source>
        <dbReference type="ARBA" id="ARBA00004651"/>
    </source>
</evidence>
<comment type="similarity">
    <text evidence="4 19">Belongs to the CobS family.</text>
</comment>
<evidence type="ECO:0000256" key="17">
    <source>
        <dbReference type="ARBA" id="ARBA00048623"/>
    </source>
</evidence>
<dbReference type="Proteomes" id="UP000291106">
    <property type="component" value="Chromosome"/>
</dbReference>
<comment type="function">
    <text evidence="14 19">Joins adenosylcobinamide-GDP and alpha-ribazole to generate adenosylcobalamin (Ado-cobalamin). Also synthesizes adenosylcobalamin 5'-phosphate from adenosylcobinamide-GDP and alpha-ribazole 5'-phosphate.</text>
</comment>
<comment type="subcellular location">
    <subcellularLocation>
        <location evidence="2 19">Cell membrane</location>
        <topology evidence="2 19">Multi-pass membrane protein</topology>
    </subcellularLocation>
</comment>
<dbReference type="EMBL" id="CP036200">
    <property type="protein sequence ID" value="QBF83869.1"/>
    <property type="molecule type" value="Genomic_DNA"/>
</dbReference>
<dbReference type="GO" id="GO:0009236">
    <property type="term" value="P:cobalamin biosynthetic process"/>
    <property type="evidence" value="ECO:0007669"/>
    <property type="project" value="UniProtKB-UniRule"/>
</dbReference>
<feature type="transmembrane region" description="Helical" evidence="19">
    <location>
        <begin position="43"/>
        <end position="62"/>
    </location>
</feature>
<dbReference type="RefSeq" id="WP_130601413.1">
    <property type="nucleotide sequence ID" value="NZ_CP036200.1"/>
</dbReference>
<dbReference type="EC" id="2.7.8.26" evidence="5 19"/>
<evidence type="ECO:0000313" key="21">
    <source>
        <dbReference type="Proteomes" id="UP000291106"/>
    </source>
</evidence>
<sequence length="262" mass="28285">MEKPSVSASQLNLLLVALSFFTRIPVPKWVDYGDDNLNRASRYFGMVGLLVGALSALVFYLAQLVLPIGVAVMLSMIASVLITGGFHEDGLADTADGFGGGWTLEDKLNIMKDSRLGTYGALALVLTLALKWQLLIELALYSPWVACSALVVAHTLSRVLASSMIFTENYVQDIDVSKVKPLANEQHINDLMILLLTGLAVLFCLPSVAGFSLLVGLYILRQLLCFGFNRQIGGYTGDTLGASQQVAEIVCYMILLAVGFNS</sequence>
<feature type="transmembrane region" description="Helical" evidence="19">
    <location>
        <begin position="116"/>
        <end position="135"/>
    </location>
</feature>
<dbReference type="UniPathway" id="UPA00148">
    <property type="reaction ID" value="UER00238"/>
</dbReference>
<evidence type="ECO:0000256" key="10">
    <source>
        <dbReference type="ARBA" id="ARBA00022692"/>
    </source>
</evidence>
<comment type="catalytic activity">
    <reaction evidence="18 19">
        <text>alpha-ribazole 5'-phosphate + adenosylcob(III)inamide-GDP = adenosylcob(III)alamin 5'-phosphate + GMP + H(+)</text>
        <dbReference type="Rhea" id="RHEA:23560"/>
        <dbReference type="ChEBI" id="CHEBI:15378"/>
        <dbReference type="ChEBI" id="CHEBI:57918"/>
        <dbReference type="ChEBI" id="CHEBI:58115"/>
        <dbReference type="ChEBI" id="CHEBI:60487"/>
        <dbReference type="ChEBI" id="CHEBI:60493"/>
        <dbReference type="EC" id="2.7.8.26"/>
    </reaction>
</comment>
<dbReference type="NCBIfam" id="TIGR00317">
    <property type="entry name" value="cobS"/>
    <property type="match status" value="1"/>
</dbReference>
<evidence type="ECO:0000256" key="14">
    <source>
        <dbReference type="ARBA" id="ARBA00025228"/>
    </source>
</evidence>
<dbReference type="PANTHER" id="PTHR34148:SF1">
    <property type="entry name" value="ADENOSYLCOBINAMIDE-GDP RIBAZOLETRANSFERASE"/>
    <property type="match status" value="1"/>
</dbReference>
<dbReference type="AlphaFoldDB" id="A0A411PJZ0"/>
<dbReference type="OrthoDB" id="9794626at2"/>
<evidence type="ECO:0000256" key="3">
    <source>
        <dbReference type="ARBA" id="ARBA00004663"/>
    </source>
</evidence>
<evidence type="ECO:0000256" key="18">
    <source>
        <dbReference type="ARBA" id="ARBA00049504"/>
    </source>
</evidence>
<dbReference type="HAMAP" id="MF_00719">
    <property type="entry name" value="CobS"/>
    <property type="match status" value="1"/>
</dbReference>
<evidence type="ECO:0000256" key="8">
    <source>
        <dbReference type="ARBA" id="ARBA00022573"/>
    </source>
</evidence>
<keyword evidence="13 19" id="KW-0472">Membrane</keyword>
<evidence type="ECO:0000256" key="16">
    <source>
        <dbReference type="ARBA" id="ARBA00032853"/>
    </source>
</evidence>
<evidence type="ECO:0000256" key="9">
    <source>
        <dbReference type="ARBA" id="ARBA00022679"/>
    </source>
</evidence>
<name>A0A411PJZ0_9GAMM</name>
<evidence type="ECO:0000256" key="6">
    <source>
        <dbReference type="ARBA" id="ARBA00015850"/>
    </source>
</evidence>
<keyword evidence="8 19" id="KW-0169">Cobalamin biosynthesis</keyword>
<gene>
    <name evidence="19" type="primary">cobS</name>
    <name evidence="20" type="ORF">EXU30_15170</name>
</gene>